<evidence type="ECO:0000256" key="1">
    <source>
        <dbReference type="SAM" id="SignalP"/>
    </source>
</evidence>
<sequence>MKLARIRYLLIVFAAIFLANNAVAAARACMVELATQAHSAIQTLDTSGDAHRCLDADRTANCLAHCTQSYKNDERKFSFDAPPFVIAPAPSPHRAWFRAEPRLLVIASAPPVVGPSLTILFGNFRK</sequence>
<proteinExistence type="predicted"/>
<organism evidence="2 3">
    <name type="scientific">Candidatus Muproteobacteria bacterium RBG_16_60_9</name>
    <dbReference type="NCBI Taxonomy" id="1817755"/>
    <lineage>
        <taxon>Bacteria</taxon>
        <taxon>Pseudomonadati</taxon>
        <taxon>Pseudomonadota</taxon>
        <taxon>Candidatus Muproteobacteria</taxon>
    </lineage>
</organism>
<evidence type="ECO:0000313" key="3">
    <source>
        <dbReference type="Proteomes" id="UP000179076"/>
    </source>
</evidence>
<dbReference type="AlphaFoldDB" id="A0A1F6VDT2"/>
<dbReference type="EMBL" id="MFSP01000049">
    <property type="protein sequence ID" value="OGI67706.1"/>
    <property type="molecule type" value="Genomic_DNA"/>
</dbReference>
<accession>A0A1F6VDT2</accession>
<comment type="caution">
    <text evidence="2">The sequence shown here is derived from an EMBL/GenBank/DDBJ whole genome shotgun (WGS) entry which is preliminary data.</text>
</comment>
<evidence type="ECO:0000313" key="2">
    <source>
        <dbReference type="EMBL" id="OGI67706.1"/>
    </source>
</evidence>
<dbReference type="Proteomes" id="UP000179076">
    <property type="component" value="Unassembled WGS sequence"/>
</dbReference>
<feature type="chain" id="PRO_5009527220" evidence="1">
    <location>
        <begin position="25"/>
        <end position="126"/>
    </location>
</feature>
<reference evidence="2 3" key="1">
    <citation type="journal article" date="2016" name="Nat. Commun.">
        <title>Thousands of microbial genomes shed light on interconnected biogeochemical processes in an aquifer system.</title>
        <authorList>
            <person name="Anantharaman K."/>
            <person name="Brown C.T."/>
            <person name="Hug L.A."/>
            <person name="Sharon I."/>
            <person name="Castelle C.J."/>
            <person name="Probst A.J."/>
            <person name="Thomas B.C."/>
            <person name="Singh A."/>
            <person name="Wilkins M.J."/>
            <person name="Karaoz U."/>
            <person name="Brodie E.L."/>
            <person name="Williams K.H."/>
            <person name="Hubbard S.S."/>
            <person name="Banfield J.F."/>
        </authorList>
    </citation>
    <scope>NUCLEOTIDE SEQUENCE [LARGE SCALE GENOMIC DNA]</scope>
</reference>
<feature type="signal peptide" evidence="1">
    <location>
        <begin position="1"/>
        <end position="24"/>
    </location>
</feature>
<name>A0A1F6VDT2_9PROT</name>
<keyword evidence="1" id="KW-0732">Signal</keyword>
<gene>
    <name evidence="2" type="ORF">A2W18_09640</name>
</gene>
<protein>
    <submittedName>
        <fullName evidence="2">Uncharacterized protein</fullName>
    </submittedName>
</protein>